<evidence type="ECO:0000256" key="4">
    <source>
        <dbReference type="ARBA" id="ARBA00022691"/>
    </source>
</evidence>
<evidence type="ECO:0000256" key="5">
    <source>
        <dbReference type="ARBA" id="ARBA00047942"/>
    </source>
</evidence>
<keyword evidence="3" id="KW-0808">Transferase</keyword>
<dbReference type="PANTHER" id="PTHR33841:SF1">
    <property type="entry name" value="DNA METHYLTRANSFERASE A"/>
    <property type="match status" value="1"/>
</dbReference>
<dbReference type="InterPro" id="IPR011639">
    <property type="entry name" value="MethylTrfase_TaqI-like_dom"/>
</dbReference>
<name>A0A7Y0DSY7_9GAMM</name>
<evidence type="ECO:0000313" key="7">
    <source>
        <dbReference type="EMBL" id="NMM40878.1"/>
    </source>
</evidence>
<dbReference type="GO" id="GO:0032259">
    <property type="term" value="P:methylation"/>
    <property type="evidence" value="ECO:0007669"/>
    <property type="project" value="UniProtKB-KW"/>
</dbReference>
<keyword evidence="8" id="KW-1185">Reference proteome</keyword>
<dbReference type="PANTHER" id="PTHR33841">
    <property type="entry name" value="DNA METHYLTRANSFERASE YEEA-RELATED"/>
    <property type="match status" value="1"/>
</dbReference>
<keyword evidence="2" id="KW-0489">Methyltransferase</keyword>
<protein>
    <recommendedName>
        <fullName evidence="1">site-specific DNA-methyltransferase (adenine-specific)</fullName>
        <ecNumber evidence="1">2.1.1.72</ecNumber>
    </recommendedName>
</protein>
<organism evidence="7 8">
    <name type="scientific">Pseudoalteromonas arctica</name>
    <dbReference type="NCBI Taxonomy" id="394751"/>
    <lineage>
        <taxon>Bacteria</taxon>
        <taxon>Pseudomonadati</taxon>
        <taxon>Pseudomonadota</taxon>
        <taxon>Gammaproteobacteria</taxon>
        <taxon>Alteromonadales</taxon>
        <taxon>Pseudoalteromonadaceae</taxon>
        <taxon>Pseudoalteromonas</taxon>
    </lineage>
</organism>
<evidence type="ECO:0000259" key="6">
    <source>
        <dbReference type="Pfam" id="PF07669"/>
    </source>
</evidence>
<feature type="domain" description="Type II methyltransferase M.TaqI-like" evidence="6">
    <location>
        <begin position="91"/>
        <end position="201"/>
    </location>
</feature>
<dbReference type="SUPFAM" id="SSF53335">
    <property type="entry name" value="S-adenosyl-L-methionine-dependent methyltransferases"/>
    <property type="match status" value="1"/>
</dbReference>
<evidence type="ECO:0000256" key="1">
    <source>
        <dbReference type="ARBA" id="ARBA00011900"/>
    </source>
</evidence>
<dbReference type="InterPro" id="IPR050953">
    <property type="entry name" value="N4_N6_ade-DNA_methylase"/>
</dbReference>
<accession>A0A7Y0DSY7</accession>
<gene>
    <name evidence="7" type="ORF">HHO47_08590</name>
</gene>
<evidence type="ECO:0000256" key="2">
    <source>
        <dbReference type="ARBA" id="ARBA00022603"/>
    </source>
</evidence>
<dbReference type="GO" id="GO:0006304">
    <property type="term" value="P:DNA modification"/>
    <property type="evidence" value="ECO:0007669"/>
    <property type="project" value="InterPro"/>
</dbReference>
<dbReference type="EMBL" id="JABBMT010000010">
    <property type="protein sequence ID" value="NMM40878.1"/>
    <property type="molecule type" value="Genomic_DNA"/>
</dbReference>
<sequence>MMTKSSTLKIEVLNQHITDKSFQGFFTDADDLRNTMISLLGDVTEQNIIEPCFGEGAFIKNLIGKPSNIDAIDIDENYFIKDLDIENCNYFHTDFIDYFVQLNNRKVVLPETEYDSTICNPPYGLKFSQEYRKLIKKAFPDVYAKESYALFFYFTLQKLKKGGRYVFIIPDTFLTSTHLGYMRQFILESAKPTHIIQFKSKRFGSVNFGYGNMCIIAGNVEPLSADHEVNWIDAVESSQPLLRLVETDHTTVSGDYFINNVDKAWVSPKLFDSIKISRETVTLGEIAECRTGIYTGDNQRFCGYDEENPPKRINGHPIDWDLVNLTPTELEKKQGISSDIAYVPFVRGGHRNVFEATNSCIRWDYEAVTYYDKDKKARLQNKGFYFKKGLAIPMVTSGRLSASEMDNCIFDQGVVGVFAKKVSYHDFLLIYLNHPFATKQKSLVSPGANNSANYLKRINVPKLTEAELLEANKIVELAKVQGWKNTEEERDNFISSVL</sequence>
<proteinExistence type="predicted"/>
<dbReference type="InterPro" id="IPR029063">
    <property type="entry name" value="SAM-dependent_MTases_sf"/>
</dbReference>
<dbReference type="GO" id="GO:0009007">
    <property type="term" value="F:site-specific DNA-methyltransferase (adenine-specific) activity"/>
    <property type="evidence" value="ECO:0007669"/>
    <property type="project" value="UniProtKB-EC"/>
</dbReference>
<dbReference type="Proteomes" id="UP000570493">
    <property type="component" value="Unassembled WGS sequence"/>
</dbReference>
<dbReference type="AlphaFoldDB" id="A0A7Y0DSY7"/>
<evidence type="ECO:0000256" key="3">
    <source>
        <dbReference type="ARBA" id="ARBA00022679"/>
    </source>
</evidence>
<comment type="catalytic activity">
    <reaction evidence="5">
        <text>a 2'-deoxyadenosine in DNA + S-adenosyl-L-methionine = an N(6)-methyl-2'-deoxyadenosine in DNA + S-adenosyl-L-homocysteine + H(+)</text>
        <dbReference type="Rhea" id="RHEA:15197"/>
        <dbReference type="Rhea" id="RHEA-COMP:12418"/>
        <dbReference type="Rhea" id="RHEA-COMP:12419"/>
        <dbReference type="ChEBI" id="CHEBI:15378"/>
        <dbReference type="ChEBI" id="CHEBI:57856"/>
        <dbReference type="ChEBI" id="CHEBI:59789"/>
        <dbReference type="ChEBI" id="CHEBI:90615"/>
        <dbReference type="ChEBI" id="CHEBI:90616"/>
        <dbReference type="EC" id="2.1.1.72"/>
    </reaction>
</comment>
<reference evidence="7" key="1">
    <citation type="submission" date="2020-04" db="EMBL/GenBank/DDBJ databases">
        <title>Genome Sequencing for Pseudoaltermonas arctica.</title>
        <authorList>
            <person name="Elkins N.S."/>
        </authorList>
    </citation>
    <scope>NUCLEOTIDE SEQUENCE [LARGE SCALE GENOMIC DNA]</scope>
    <source>
        <strain evidence="7">NEC-BIFX-2020_0012</strain>
    </source>
</reference>
<dbReference type="Pfam" id="PF07669">
    <property type="entry name" value="Eco57I"/>
    <property type="match status" value="1"/>
</dbReference>
<dbReference type="Gene3D" id="3.40.50.150">
    <property type="entry name" value="Vaccinia Virus protein VP39"/>
    <property type="match status" value="1"/>
</dbReference>
<comment type="caution">
    <text evidence="7">The sequence shown here is derived from an EMBL/GenBank/DDBJ whole genome shotgun (WGS) entry which is preliminary data.</text>
</comment>
<evidence type="ECO:0000313" key="8">
    <source>
        <dbReference type="Proteomes" id="UP000570493"/>
    </source>
</evidence>
<dbReference type="EC" id="2.1.1.72" evidence="1"/>
<dbReference type="PRINTS" id="PR00507">
    <property type="entry name" value="N12N6MTFRASE"/>
</dbReference>
<keyword evidence="4" id="KW-0949">S-adenosyl-L-methionine</keyword>